<keyword evidence="2" id="KW-1185">Reference proteome</keyword>
<evidence type="ECO:0000313" key="2">
    <source>
        <dbReference type="Proteomes" id="UP000184038"/>
    </source>
</evidence>
<protein>
    <submittedName>
        <fullName evidence="1">Uncharacterized protein</fullName>
    </submittedName>
</protein>
<name>A0A1M7K759_9FIRM</name>
<sequence>MNIISFNEIIELNHRLEELGLHFRIHLRDACGRQSMWIEPMGNCACEGKYEDLYTELNRYFEENRCKIAYSEDKMSFWITG</sequence>
<dbReference type="STRING" id="1120996.SAMN02746066_02578"/>
<accession>A0A1M7K759</accession>
<dbReference type="AlphaFoldDB" id="A0A1M7K759"/>
<dbReference type="EMBL" id="FRCP01000013">
    <property type="protein sequence ID" value="SHM61152.1"/>
    <property type="molecule type" value="Genomic_DNA"/>
</dbReference>
<gene>
    <name evidence="1" type="ORF">SAMN02746066_02578</name>
</gene>
<proteinExistence type="predicted"/>
<dbReference type="RefSeq" id="WP_073288311.1">
    <property type="nucleotide sequence ID" value="NZ_FRCP01000013.1"/>
</dbReference>
<reference evidence="1 2" key="1">
    <citation type="submission" date="2016-11" db="EMBL/GenBank/DDBJ databases">
        <authorList>
            <person name="Jaros S."/>
            <person name="Januszkiewicz K."/>
            <person name="Wedrychowicz H."/>
        </authorList>
    </citation>
    <scope>NUCLEOTIDE SEQUENCE [LARGE SCALE GENOMIC DNA]</scope>
    <source>
        <strain evidence="1 2">DSM 15930</strain>
    </source>
</reference>
<organism evidence="1 2">
    <name type="scientific">Anaerosporobacter mobilis DSM 15930</name>
    <dbReference type="NCBI Taxonomy" id="1120996"/>
    <lineage>
        <taxon>Bacteria</taxon>
        <taxon>Bacillati</taxon>
        <taxon>Bacillota</taxon>
        <taxon>Clostridia</taxon>
        <taxon>Lachnospirales</taxon>
        <taxon>Lachnospiraceae</taxon>
        <taxon>Anaerosporobacter</taxon>
    </lineage>
</organism>
<dbReference type="Proteomes" id="UP000184038">
    <property type="component" value="Unassembled WGS sequence"/>
</dbReference>
<dbReference type="OrthoDB" id="3186597at2"/>
<evidence type="ECO:0000313" key="1">
    <source>
        <dbReference type="EMBL" id="SHM61152.1"/>
    </source>
</evidence>